<feature type="domain" description="DWNN" evidence="10">
    <location>
        <begin position="3"/>
        <end position="76"/>
    </location>
</feature>
<dbReference type="SUPFAM" id="SSF57756">
    <property type="entry name" value="Retrovirus zinc finger-like domains"/>
    <property type="match status" value="1"/>
</dbReference>
<dbReference type="PROSITE" id="PS51282">
    <property type="entry name" value="DWNN"/>
    <property type="match status" value="1"/>
</dbReference>
<dbReference type="InterPro" id="IPR036875">
    <property type="entry name" value="Znf_CCHC_sf"/>
</dbReference>
<evidence type="ECO:0000313" key="11">
    <source>
        <dbReference type="EMBL" id="KAE8100089.1"/>
    </source>
</evidence>
<feature type="compositionally biased region" description="Polar residues" evidence="7">
    <location>
        <begin position="738"/>
        <end position="747"/>
    </location>
</feature>
<feature type="compositionally biased region" description="Basic residues" evidence="7">
    <location>
        <begin position="760"/>
        <end position="769"/>
    </location>
</feature>
<dbReference type="Pfam" id="PF13923">
    <property type="entry name" value="zf-C3HC4_2"/>
    <property type="match status" value="1"/>
</dbReference>
<dbReference type="SUPFAM" id="SSF57850">
    <property type="entry name" value="RING/U-box"/>
    <property type="match status" value="1"/>
</dbReference>
<dbReference type="GO" id="GO:0006511">
    <property type="term" value="P:ubiquitin-dependent protein catabolic process"/>
    <property type="evidence" value="ECO:0007669"/>
    <property type="project" value="TreeGrafter"/>
</dbReference>
<dbReference type="Gene3D" id="3.10.20.90">
    <property type="entry name" value="Phosphatidylinositol 3-kinase Catalytic Subunit, Chain A, domain 1"/>
    <property type="match status" value="1"/>
</dbReference>
<keyword evidence="2" id="KW-0479">Metal-binding</keyword>
<dbReference type="PROSITE" id="PS50158">
    <property type="entry name" value="ZF_CCHC"/>
    <property type="match status" value="1"/>
</dbReference>
<evidence type="ECO:0000313" key="12">
    <source>
        <dbReference type="Proteomes" id="UP000327013"/>
    </source>
</evidence>
<dbReference type="Pfam" id="PF08783">
    <property type="entry name" value="DWNN"/>
    <property type="match status" value="1"/>
</dbReference>
<evidence type="ECO:0000256" key="4">
    <source>
        <dbReference type="ARBA" id="ARBA00022833"/>
    </source>
</evidence>
<reference evidence="11 12" key="1">
    <citation type="submission" date="2019-06" db="EMBL/GenBank/DDBJ databases">
        <title>A chromosomal-level reference genome of Carpinus fangiana (Coryloideae, Betulaceae).</title>
        <authorList>
            <person name="Yang X."/>
            <person name="Wang Z."/>
            <person name="Zhang L."/>
            <person name="Hao G."/>
            <person name="Liu J."/>
            <person name="Yang Y."/>
        </authorList>
    </citation>
    <scope>NUCLEOTIDE SEQUENCE [LARGE SCALE GENOMIC DNA]</scope>
    <source>
        <strain evidence="11">Cfa_2016G</strain>
        <tissue evidence="11">Leaf</tissue>
    </source>
</reference>
<feature type="compositionally biased region" description="Basic and acidic residues" evidence="7">
    <location>
        <begin position="639"/>
        <end position="666"/>
    </location>
</feature>
<evidence type="ECO:0000256" key="6">
    <source>
        <dbReference type="PROSITE-ProRule" id="PRU00047"/>
    </source>
</evidence>
<dbReference type="Proteomes" id="UP000327013">
    <property type="component" value="Chromosome 7"/>
</dbReference>
<dbReference type="InterPro" id="IPR014891">
    <property type="entry name" value="DWNN_domain"/>
</dbReference>
<feature type="region of interest" description="Disordered" evidence="7">
    <location>
        <begin position="582"/>
        <end position="771"/>
    </location>
</feature>
<dbReference type="SMART" id="SM01180">
    <property type="entry name" value="DWNN"/>
    <property type="match status" value="1"/>
</dbReference>
<dbReference type="Pfam" id="PF00098">
    <property type="entry name" value="zf-CCHC"/>
    <property type="match status" value="1"/>
</dbReference>
<dbReference type="InterPro" id="IPR033489">
    <property type="entry name" value="RBBP6"/>
</dbReference>
<dbReference type="OrthoDB" id="106784at2759"/>
<feature type="domain" description="CCHC-type" evidence="9">
    <location>
        <begin position="451"/>
        <end position="465"/>
    </location>
</feature>
<evidence type="ECO:0000259" key="10">
    <source>
        <dbReference type="PROSITE" id="PS51282"/>
    </source>
</evidence>
<dbReference type="InterPro" id="IPR013083">
    <property type="entry name" value="Znf_RING/FYVE/PHD"/>
</dbReference>
<dbReference type="PANTHER" id="PTHR15439:SF11">
    <property type="entry name" value="E3 UBIQUITIN LIGASE PQT3-LIKE ISOFORM X1"/>
    <property type="match status" value="1"/>
</dbReference>
<accession>A0A5N6RP77</accession>
<dbReference type="PROSITE" id="PS00518">
    <property type="entry name" value="ZF_RING_1"/>
    <property type="match status" value="1"/>
</dbReference>
<dbReference type="PROSITE" id="PS50089">
    <property type="entry name" value="ZF_RING_2"/>
    <property type="match status" value="1"/>
</dbReference>
<evidence type="ECO:0008006" key="13">
    <source>
        <dbReference type="Google" id="ProtNLM"/>
    </source>
</evidence>
<feature type="compositionally biased region" description="Polar residues" evidence="7">
    <location>
        <begin position="611"/>
        <end position="621"/>
    </location>
</feature>
<dbReference type="GO" id="GO:0008270">
    <property type="term" value="F:zinc ion binding"/>
    <property type="evidence" value="ECO:0007669"/>
    <property type="project" value="UniProtKB-KW"/>
</dbReference>
<dbReference type="Gene3D" id="4.10.60.10">
    <property type="entry name" value="Zinc finger, CCHC-type"/>
    <property type="match status" value="1"/>
</dbReference>
<evidence type="ECO:0000256" key="2">
    <source>
        <dbReference type="ARBA" id="ARBA00022723"/>
    </source>
</evidence>
<dbReference type="InterPro" id="IPR001878">
    <property type="entry name" value="Znf_CCHC"/>
</dbReference>
<keyword evidence="4" id="KW-0862">Zinc</keyword>
<feature type="compositionally biased region" description="Basic and acidic residues" evidence="7">
    <location>
        <begin position="711"/>
        <end position="728"/>
    </location>
</feature>
<dbReference type="Gene3D" id="3.30.40.10">
    <property type="entry name" value="Zinc/RING finger domain, C3HC4 (zinc finger)"/>
    <property type="match status" value="1"/>
</dbReference>
<evidence type="ECO:0000259" key="9">
    <source>
        <dbReference type="PROSITE" id="PS50158"/>
    </source>
</evidence>
<proteinExistence type="predicted"/>
<feature type="compositionally biased region" description="Basic and acidic residues" evidence="7">
    <location>
        <begin position="748"/>
        <end position="758"/>
    </location>
</feature>
<comment type="subcellular location">
    <subcellularLocation>
        <location evidence="1">Nucleus</location>
    </subcellularLocation>
</comment>
<evidence type="ECO:0000256" key="5">
    <source>
        <dbReference type="ARBA" id="ARBA00023242"/>
    </source>
</evidence>
<organism evidence="11 12">
    <name type="scientific">Carpinus fangiana</name>
    <dbReference type="NCBI Taxonomy" id="176857"/>
    <lineage>
        <taxon>Eukaryota</taxon>
        <taxon>Viridiplantae</taxon>
        <taxon>Streptophyta</taxon>
        <taxon>Embryophyta</taxon>
        <taxon>Tracheophyta</taxon>
        <taxon>Spermatophyta</taxon>
        <taxon>Magnoliopsida</taxon>
        <taxon>eudicotyledons</taxon>
        <taxon>Gunneridae</taxon>
        <taxon>Pentapetalae</taxon>
        <taxon>rosids</taxon>
        <taxon>fabids</taxon>
        <taxon>Fagales</taxon>
        <taxon>Betulaceae</taxon>
        <taxon>Carpinus</taxon>
    </lineage>
</organism>
<dbReference type="GO" id="GO:0016567">
    <property type="term" value="P:protein ubiquitination"/>
    <property type="evidence" value="ECO:0007669"/>
    <property type="project" value="InterPro"/>
</dbReference>
<dbReference type="GO" id="GO:0061630">
    <property type="term" value="F:ubiquitin protein ligase activity"/>
    <property type="evidence" value="ECO:0007669"/>
    <property type="project" value="InterPro"/>
</dbReference>
<evidence type="ECO:0000256" key="3">
    <source>
        <dbReference type="ARBA" id="ARBA00022771"/>
    </source>
</evidence>
<dbReference type="GO" id="GO:0003676">
    <property type="term" value="F:nucleic acid binding"/>
    <property type="evidence" value="ECO:0007669"/>
    <property type="project" value="InterPro"/>
</dbReference>
<dbReference type="CDD" id="cd16620">
    <property type="entry name" value="vRING-HC-C4C4_RBBP6"/>
    <property type="match status" value="1"/>
</dbReference>
<keyword evidence="12" id="KW-1185">Reference proteome</keyword>
<feature type="domain" description="RING-type" evidence="8">
    <location>
        <begin position="226"/>
        <end position="264"/>
    </location>
</feature>
<evidence type="ECO:0000259" key="8">
    <source>
        <dbReference type="PROSITE" id="PS50089"/>
    </source>
</evidence>
<feature type="compositionally biased region" description="Basic residues" evidence="7">
    <location>
        <begin position="678"/>
        <end position="694"/>
    </location>
</feature>
<feature type="compositionally biased region" description="Basic and acidic residues" evidence="7">
    <location>
        <begin position="593"/>
        <end position="610"/>
    </location>
</feature>
<keyword evidence="5" id="KW-0539">Nucleus</keyword>
<dbReference type="InterPro" id="IPR001841">
    <property type="entry name" value="Znf_RING"/>
</dbReference>
<dbReference type="SMART" id="SM00343">
    <property type="entry name" value="ZnF_C2HC"/>
    <property type="match status" value="1"/>
</dbReference>
<dbReference type="InterPro" id="IPR017907">
    <property type="entry name" value="Znf_RING_CS"/>
</dbReference>
<dbReference type="AlphaFoldDB" id="A0A5N6RP77"/>
<dbReference type="GO" id="GO:0006397">
    <property type="term" value="P:mRNA processing"/>
    <property type="evidence" value="ECO:0007669"/>
    <property type="project" value="InterPro"/>
</dbReference>
<evidence type="ECO:0000256" key="1">
    <source>
        <dbReference type="ARBA" id="ARBA00004123"/>
    </source>
</evidence>
<name>A0A5N6RP77_9ROSI</name>
<gene>
    <name evidence="11" type="ORF">FH972_018016</name>
</gene>
<dbReference type="GO" id="GO:0005634">
    <property type="term" value="C:nucleus"/>
    <property type="evidence" value="ECO:0007669"/>
    <property type="project" value="UniProtKB-SubCell"/>
</dbReference>
<keyword evidence="3 6" id="KW-0863">Zinc-finger</keyword>
<evidence type="ECO:0000256" key="7">
    <source>
        <dbReference type="SAM" id="MobiDB-lite"/>
    </source>
</evidence>
<dbReference type="EMBL" id="CM017327">
    <property type="protein sequence ID" value="KAE8100089.1"/>
    <property type="molecule type" value="Genomic_DNA"/>
</dbReference>
<sequence length="836" mass="94300">MAVRFKFRSSANFDSVDIGGPYVSVRDLKSKIIRHKNLDICQDFDLLFSDALTGQEYTDEKFQIPSGSSVIIKRVPAGSVPSNMANFNSFETVQNKDTRMVSSTLPANVEVDNFDDFGVDLYPIPEATSSCADLDTDKNACTGNDEKSDYVARCSKPCTEGYQKLEESDLSEAIPRVSGPAHGGTEGNMSQEKPMLKVEEDMNVERVVDTNPPSMQNADLPSELKCSLCDSFFKEAVMIPCCQHSFCQKCIRLVLLEKRRCPKCFSTRCRVEDLLPNVSLRQAIEHFLESQILTTHSDTAFQRYAPDGESGIQAKDVSCGVTIFQKELDPLSPSATGRGSHQNMVESAYDLLIRNNASMGGINFRVNVNNPLKAPPLAHKINQHGSRHPVDMENGHGNLAAFDDFQGESQPIHEEAESNLKKKKGFWVNSTADRDRTFVETGRHKKGDRTCYMCGSPDHFVRDCPAASSPHPMLQRGNAMFPGVMQGYARPFWNGTPLPHIRPYGNLYCNTGMMPFNATMVQAAPYTVPTYMPSMYGGFPGFSGYVTMGAAAPQLGGIEKHHISHPEYVDFQNFGKRQKISNENMRSNGHPYNETERSRGYKSSIKREKSVNYSDGSFTQRSQKKSLHDYYTDDDNSDDDRLEKSSHSSIAVRDRRSFHHPERSSSEVEDMPSSPEWHRKRSHKYHHRSSKKHSEKRDKCGSDSSRSHHQTYKENEVERKRNRPDDKRHNHKCHSHTESGLDQSLSIDQKRQQKESSHSHTSRHSKLNRKFSSDDLSHDRWQMGLEHYAVPKLLFADIVAAGEEEIESSVEVKTRVRLSVEGFEVLVMSGKTLEVH</sequence>
<dbReference type="SMART" id="SM00184">
    <property type="entry name" value="RING"/>
    <property type="match status" value="1"/>
</dbReference>
<dbReference type="PANTHER" id="PTHR15439">
    <property type="entry name" value="RETINOBLASTOMA-BINDING PROTEIN 6"/>
    <property type="match status" value="1"/>
</dbReference>
<protein>
    <recommendedName>
        <fullName evidence="13">RING-type domain-containing protein</fullName>
    </recommendedName>
</protein>